<accession>A0A7J9AZP1</accession>
<evidence type="ECO:0000259" key="1">
    <source>
        <dbReference type="Pfam" id="PF24924"/>
    </source>
</evidence>
<keyword evidence="3" id="KW-1185">Reference proteome</keyword>
<dbReference type="InterPro" id="IPR056647">
    <property type="entry name" value="DUF7745"/>
</dbReference>
<dbReference type="AlphaFoldDB" id="A0A7J9AZP1"/>
<name>A0A7J9AZP1_9ROSI</name>
<evidence type="ECO:0000313" key="2">
    <source>
        <dbReference type="EMBL" id="MBA0729557.1"/>
    </source>
</evidence>
<sequence length="290" mass="34160">MWSERTQLEKGYSLTEGYVSEFWDFTRISVTKNYLKDLKEIWGQWDDEIRQLFYCHYGDLPYLLDIKMDEHLFRALVQYWNPAYSCFTFKKVDLILTIEEYTALLHCPKIQTDKIYSKATNVLTFLNKLMNITGMSKQWITAQIKQKDDCKCIPLRSLRDLILTHPDMKKKVDVFALSIYGLVVFPKALGERVKEGSSGARNSYYLGSIATFGGDFDWVPLLGIWEAVGYAPLFGDNYKNKIREMYNTWNQTHRMKRFTIGPMTTPEYYKWWSKELMIISLGRVKKAVDR</sequence>
<protein>
    <recommendedName>
        <fullName evidence="1">DUF7745 domain-containing protein</fullName>
    </recommendedName>
</protein>
<evidence type="ECO:0000313" key="3">
    <source>
        <dbReference type="Proteomes" id="UP000593574"/>
    </source>
</evidence>
<dbReference type="Pfam" id="PF24924">
    <property type="entry name" value="DUF7745"/>
    <property type="match status" value="1"/>
</dbReference>
<gene>
    <name evidence="2" type="ORF">Golax_022744</name>
</gene>
<dbReference type="PANTHER" id="PTHR48200:SF1">
    <property type="entry name" value="AMINOTRANSFERASE-LIKE PLANT MOBILE DOMAIN-CONTAINING PROTEIN"/>
    <property type="match status" value="1"/>
</dbReference>
<dbReference type="PANTHER" id="PTHR48200">
    <property type="entry name" value="PROTEIN, PUTATIVE-RELATED"/>
    <property type="match status" value="1"/>
</dbReference>
<proteinExistence type="predicted"/>
<reference evidence="2 3" key="1">
    <citation type="journal article" date="2019" name="Genome Biol. Evol.">
        <title>Insights into the evolution of the New World diploid cottons (Gossypium, subgenus Houzingenia) based on genome sequencing.</title>
        <authorList>
            <person name="Grover C.E."/>
            <person name="Arick M.A. 2nd"/>
            <person name="Thrash A."/>
            <person name="Conover J.L."/>
            <person name="Sanders W.S."/>
            <person name="Peterson D.G."/>
            <person name="Frelichowski J.E."/>
            <person name="Scheffler J.A."/>
            <person name="Scheffler B.E."/>
            <person name="Wendel J.F."/>
        </authorList>
    </citation>
    <scope>NUCLEOTIDE SEQUENCE [LARGE SCALE GENOMIC DNA]</scope>
    <source>
        <strain evidence="2">4</strain>
        <tissue evidence="2">Leaf</tissue>
    </source>
</reference>
<feature type="domain" description="DUF7745" evidence="1">
    <location>
        <begin position="46"/>
        <end position="188"/>
    </location>
</feature>
<organism evidence="2 3">
    <name type="scientific">Gossypium laxum</name>
    <dbReference type="NCBI Taxonomy" id="34288"/>
    <lineage>
        <taxon>Eukaryota</taxon>
        <taxon>Viridiplantae</taxon>
        <taxon>Streptophyta</taxon>
        <taxon>Embryophyta</taxon>
        <taxon>Tracheophyta</taxon>
        <taxon>Spermatophyta</taxon>
        <taxon>Magnoliopsida</taxon>
        <taxon>eudicotyledons</taxon>
        <taxon>Gunneridae</taxon>
        <taxon>Pentapetalae</taxon>
        <taxon>rosids</taxon>
        <taxon>malvids</taxon>
        <taxon>Malvales</taxon>
        <taxon>Malvaceae</taxon>
        <taxon>Malvoideae</taxon>
        <taxon>Gossypium</taxon>
    </lineage>
</organism>
<dbReference type="Proteomes" id="UP000593574">
    <property type="component" value="Unassembled WGS sequence"/>
</dbReference>
<comment type="caution">
    <text evidence="2">The sequence shown here is derived from an EMBL/GenBank/DDBJ whole genome shotgun (WGS) entry which is preliminary data.</text>
</comment>
<dbReference type="EMBL" id="JABEZV010438357">
    <property type="protein sequence ID" value="MBA0729557.1"/>
    <property type="molecule type" value="Genomic_DNA"/>
</dbReference>